<reference evidence="2 3" key="1">
    <citation type="submission" date="2020-02" db="EMBL/GenBank/DDBJ databases">
        <title>Bacillus aquiflavi sp. nov., isolated from yellow water of strong flavor Chinese baijiu in Yibin region of China.</title>
        <authorList>
            <person name="Xie J."/>
        </authorList>
    </citation>
    <scope>NUCLEOTIDE SEQUENCE [LARGE SCALE GENOMIC DNA]</scope>
    <source>
        <strain evidence="2 3">3H-10</strain>
    </source>
</reference>
<dbReference type="Proteomes" id="UP000570010">
    <property type="component" value="Unassembled WGS sequence"/>
</dbReference>
<comment type="caution">
    <text evidence="2">The sequence shown here is derived from an EMBL/GenBank/DDBJ whole genome shotgun (WGS) entry which is preliminary data.</text>
</comment>
<keyword evidence="3" id="KW-1185">Reference proteome</keyword>
<dbReference type="EMBL" id="JACEIO010000027">
    <property type="protein sequence ID" value="MBA4537742.1"/>
    <property type="molecule type" value="Genomic_DNA"/>
</dbReference>
<reference evidence="1 4" key="2">
    <citation type="submission" date="2020-07" db="EMBL/GenBank/DDBJ databases">
        <authorList>
            <person name="Feng H."/>
        </authorList>
    </citation>
    <scope>NUCLEOTIDE SEQUENCE [LARGE SCALE GENOMIC DNA]</scope>
    <source>
        <strain evidence="1">S-12</strain>
        <strain evidence="4">s-12</strain>
    </source>
</reference>
<evidence type="ECO:0000313" key="4">
    <source>
        <dbReference type="Proteomes" id="UP000570010"/>
    </source>
</evidence>
<evidence type="ECO:0000313" key="3">
    <source>
        <dbReference type="Proteomes" id="UP000472971"/>
    </source>
</evidence>
<evidence type="ECO:0000313" key="1">
    <source>
        <dbReference type="EMBL" id="MBA4537742.1"/>
    </source>
</evidence>
<organism evidence="2 3">
    <name type="scientific">Bacillus aquiflavi</name>
    <dbReference type="NCBI Taxonomy" id="2672567"/>
    <lineage>
        <taxon>Bacteria</taxon>
        <taxon>Bacillati</taxon>
        <taxon>Bacillota</taxon>
        <taxon>Bacilli</taxon>
        <taxon>Bacillales</taxon>
        <taxon>Bacillaceae</taxon>
        <taxon>Bacillus</taxon>
    </lineage>
</organism>
<dbReference type="EMBL" id="JAAIWN010000025">
    <property type="protein sequence ID" value="NEY81999.1"/>
    <property type="molecule type" value="Genomic_DNA"/>
</dbReference>
<name>A0A6B3VVF1_9BACI</name>
<protein>
    <submittedName>
        <fullName evidence="2">Uncharacterized protein</fullName>
    </submittedName>
</protein>
<accession>A0A6B3VVF1</accession>
<sequence>MKKWIIVGLIIVFFNDAAAGKCLEVNKLTSNISYQIELLSWEEVNKLLPKKSIFTVIDVDSGMKFRVQRRAGSQHADVQPLTATDTKIMKKIYNGKWSWKRRAIIVMHNDRWIAASMHGMPHGAGALNNQFPGHFCIHFLGSTTHQSDNIDLAHKLMVLKAAGVLEEFLMNAKLEELIHCFITGLKQHDQRITSFVSTEQLNWREIFHLIENVTLLNVKTKQLNVNDQLFLSLPVEVEWYLQGEGRTKITSELRLVRSSPYEQWKIAAKDFFIENNVLQKNE</sequence>
<evidence type="ECO:0000313" key="2">
    <source>
        <dbReference type="EMBL" id="NEY81999.1"/>
    </source>
</evidence>
<gene>
    <name evidence="2" type="ORF">G4D64_10925</name>
    <name evidence="1" type="ORF">H1Z61_11530</name>
</gene>
<dbReference type="RefSeq" id="WP_163242389.1">
    <property type="nucleotide sequence ID" value="NZ_JAAIWN010000025.1"/>
</dbReference>
<proteinExistence type="predicted"/>
<dbReference type="Proteomes" id="UP000472971">
    <property type="component" value="Unassembled WGS sequence"/>
</dbReference>
<dbReference type="AlphaFoldDB" id="A0A6B3VVF1"/>